<sequence length="129" mass="14685">MLSLTDRDAVTTALSDPTLDPTLRALIGLRVWQVDTDRRRPLRDILQIVVVQPGDPPEVIHEAVGFPICWDQAEQPGWEWFNDHGSYWELAYVLTDDFGMLVFVPDHPDTNHTLLFNCLGFADRPPTTD</sequence>
<reference evidence="1 2" key="1">
    <citation type="submission" date="2020-08" db="EMBL/GenBank/DDBJ databases">
        <title>Genomic Encyclopedia of Type Strains, Phase IV (KMG-IV): sequencing the most valuable type-strain genomes for metagenomic binning, comparative biology and taxonomic classification.</title>
        <authorList>
            <person name="Goeker M."/>
        </authorList>
    </citation>
    <scope>NUCLEOTIDE SEQUENCE [LARGE SCALE GENOMIC DNA]</scope>
    <source>
        <strain evidence="1 2">DSM 25335</strain>
    </source>
</reference>
<comment type="caution">
    <text evidence="1">The sequence shown here is derived from an EMBL/GenBank/DDBJ whole genome shotgun (WGS) entry which is preliminary data.</text>
</comment>
<gene>
    <name evidence="1" type="ORF">HNQ67_001388</name>
</gene>
<accession>A0A7W8HXR8</accession>
<proteinExistence type="predicted"/>
<evidence type="ECO:0000313" key="2">
    <source>
        <dbReference type="Proteomes" id="UP000566663"/>
    </source>
</evidence>
<dbReference type="Proteomes" id="UP000566663">
    <property type="component" value="Unassembled WGS sequence"/>
</dbReference>
<name>A0A7W8HXR8_9CAUL</name>
<dbReference type="RefSeq" id="WP_183253692.1">
    <property type="nucleotide sequence ID" value="NZ_BAAAFF010000005.1"/>
</dbReference>
<evidence type="ECO:0000313" key="1">
    <source>
        <dbReference type="EMBL" id="MBB5291874.1"/>
    </source>
</evidence>
<organism evidence="1 2">
    <name type="scientific">Brevundimonas basaltis</name>
    <dbReference type="NCBI Taxonomy" id="472166"/>
    <lineage>
        <taxon>Bacteria</taxon>
        <taxon>Pseudomonadati</taxon>
        <taxon>Pseudomonadota</taxon>
        <taxon>Alphaproteobacteria</taxon>
        <taxon>Caulobacterales</taxon>
        <taxon>Caulobacteraceae</taxon>
        <taxon>Brevundimonas</taxon>
    </lineage>
</organism>
<dbReference type="AlphaFoldDB" id="A0A7W8HXR8"/>
<dbReference type="EMBL" id="JACHFZ010000002">
    <property type="protein sequence ID" value="MBB5291874.1"/>
    <property type="molecule type" value="Genomic_DNA"/>
</dbReference>
<protein>
    <submittedName>
        <fullName evidence="1">Uncharacterized protein</fullName>
    </submittedName>
</protein>
<keyword evidence="2" id="KW-1185">Reference proteome</keyword>